<gene>
    <name evidence="4" type="ORF">J0M35_05780</name>
</gene>
<feature type="domain" description="NIF system FeS cluster assembly NifU C-terminal" evidence="3">
    <location>
        <begin position="5"/>
        <end position="70"/>
    </location>
</feature>
<evidence type="ECO:0000256" key="1">
    <source>
        <dbReference type="ARBA" id="ARBA00006420"/>
    </source>
</evidence>
<evidence type="ECO:0000256" key="2">
    <source>
        <dbReference type="ARBA" id="ARBA00049958"/>
    </source>
</evidence>
<dbReference type="AlphaFoldDB" id="A0A8J7PL69"/>
<comment type="similarity">
    <text evidence="1">Belongs to the NifU family.</text>
</comment>
<comment type="function">
    <text evidence="2">May be involved in the formation or repair of [Fe-S] clusters present in iron-sulfur proteins.</text>
</comment>
<dbReference type="FunFam" id="3.30.300.130:FF:000003">
    <property type="entry name" value="NifU-like protein 3, chloroplastic"/>
    <property type="match status" value="1"/>
</dbReference>
<dbReference type="GO" id="GO:0051536">
    <property type="term" value="F:iron-sulfur cluster binding"/>
    <property type="evidence" value="ECO:0007669"/>
    <property type="project" value="InterPro"/>
</dbReference>
<dbReference type="SUPFAM" id="SSF117916">
    <property type="entry name" value="Fe-S cluster assembly (FSCA) domain-like"/>
    <property type="match status" value="1"/>
</dbReference>
<name>A0A8J7PL69_9BACT</name>
<evidence type="ECO:0000313" key="4">
    <source>
        <dbReference type="EMBL" id="MBN8659852.1"/>
    </source>
</evidence>
<organism evidence="4 5">
    <name type="scientific">Candidatus Obscuribacter phosphatis</name>
    <dbReference type="NCBI Taxonomy" id="1906157"/>
    <lineage>
        <taxon>Bacteria</taxon>
        <taxon>Bacillati</taxon>
        <taxon>Candidatus Melainabacteria</taxon>
        <taxon>Candidatus Obscuribacterales</taxon>
        <taxon>Candidatus Obscuribacteraceae</taxon>
        <taxon>Candidatus Obscuribacter</taxon>
    </lineage>
</organism>
<dbReference type="PANTHER" id="PTHR11178">
    <property type="entry name" value="IRON-SULFUR CLUSTER SCAFFOLD PROTEIN NFU-RELATED"/>
    <property type="match status" value="1"/>
</dbReference>
<evidence type="ECO:0000313" key="5">
    <source>
        <dbReference type="Proteomes" id="UP000664277"/>
    </source>
</evidence>
<proteinExistence type="inferred from homology"/>
<dbReference type="Proteomes" id="UP000664277">
    <property type="component" value="Unassembled WGS sequence"/>
</dbReference>
<dbReference type="GO" id="GO:0005198">
    <property type="term" value="F:structural molecule activity"/>
    <property type="evidence" value="ECO:0007669"/>
    <property type="project" value="UniProtKB-ARBA"/>
</dbReference>
<dbReference type="EMBL" id="JAFLCK010000006">
    <property type="protein sequence ID" value="MBN8659852.1"/>
    <property type="molecule type" value="Genomic_DNA"/>
</dbReference>
<dbReference type="InterPro" id="IPR034904">
    <property type="entry name" value="FSCA_dom_sf"/>
</dbReference>
<dbReference type="Pfam" id="PF01106">
    <property type="entry name" value="NifU"/>
    <property type="match status" value="1"/>
</dbReference>
<dbReference type="PANTHER" id="PTHR11178:SF25">
    <property type="entry name" value="NIFU-LIKE PROTEIN 3, CHLOROPLASTIC"/>
    <property type="match status" value="1"/>
</dbReference>
<comment type="caution">
    <text evidence="4">The sequence shown here is derived from an EMBL/GenBank/DDBJ whole genome shotgun (WGS) entry which is preliminary data.</text>
</comment>
<dbReference type="GO" id="GO:0016226">
    <property type="term" value="P:iron-sulfur cluster assembly"/>
    <property type="evidence" value="ECO:0007669"/>
    <property type="project" value="InterPro"/>
</dbReference>
<dbReference type="GO" id="GO:0005506">
    <property type="term" value="F:iron ion binding"/>
    <property type="evidence" value="ECO:0007669"/>
    <property type="project" value="InterPro"/>
</dbReference>
<protein>
    <submittedName>
        <fullName evidence="4">NifU family protein</fullName>
    </submittedName>
</protein>
<dbReference type="InterPro" id="IPR001075">
    <property type="entry name" value="NIF_FeS_clus_asmbl_NifU_C"/>
</dbReference>
<sequence>MKEQVEAILEKIRPMLMMDGGNIELVDVKDGEVFVHLVGACGMCPSSTMTLKMGVERAIKEEIPEIKRVVQV</sequence>
<reference evidence="4" key="1">
    <citation type="submission" date="2021-02" db="EMBL/GenBank/DDBJ databases">
        <title>Genome-Resolved Metagenomics of a Microbial Community Performing Photosynthetic Biological Nutrient Removal.</title>
        <authorList>
            <person name="Mcdaniel E.A."/>
        </authorList>
    </citation>
    <scope>NUCLEOTIDE SEQUENCE</scope>
    <source>
        <strain evidence="4">UWPOB_OBS1</strain>
    </source>
</reference>
<dbReference type="Gene3D" id="3.30.300.130">
    <property type="entry name" value="Fe-S cluster assembly (FSCA)"/>
    <property type="match status" value="1"/>
</dbReference>
<accession>A0A8J7PL69</accession>
<evidence type="ECO:0000259" key="3">
    <source>
        <dbReference type="Pfam" id="PF01106"/>
    </source>
</evidence>